<dbReference type="Proteomes" id="UP000218231">
    <property type="component" value="Unassembled WGS sequence"/>
</dbReference>
<dbReference type="EMBL" id="LIAE01006898">
    <property type="protein sequence ID" value="PAV84019.1"/>
    <property type="molecule type" value="Genomic_DNA"/>
</dbReference>
<keyword evidence="2" id="KW-1185">Reference proteome</keyword>
<name>A0A2A2LCU4_9BILA</name>
<sequence>MEVDPAQPSTPARSPSVQPLFDFTRPHVAFDTQVLIADRQQKGSADLTASLLVRVFNIGTGSYEVSRKTLTRRRDYALARYRSFFFFFFLNLNVGA</sequence>
<gene>
    <name evidence="1" type="ORF">WR25_17954</name>
</gene>
<evidence type="ECO:0000313" key="2">
    <source>
        <dbReference type="Proteomes" id="UP000218231"/>
    </source>
</evidence>
<accession>A0A2A2LCU4</accession>
<proteinExistence type="predicted"/>
<dbReference type="AlphaFoldDB" id="A0A2A2LCU4"/>
<organism evidence="1 2">
    <name type="scientific">Diploscapter pachys</name>
    <dbReference type="NCBI Taxonomy" id="2018661"/>
    <lineage>
        <taxon>Eukaryota</taxon>
        <taxon>Metazoa</taxon>
        <taxon>Ecdysozoa</taxon>
        <taxon>Nematoda</taxon>
        <taxon>Chromadorea</taxon>
        <taxon>Rhabditida</taxon>
        <taxon>Rhabditina</taxon>
        <taxon>Rhabditomorpha</taxon>
        <taxon>Rhabditoidea</taxon>
        <taxon>Rhabditidae</taxon>
        <taxon>Diploscapter</taxon>
    </lineage>
</organism>
<reference evidence="1 2" key="1">
    <citation type="journal article" date="2017" name="Curr. Biol.">
        <title>Genome architecture and evolution of a unichromosomal asexual nematode.</title>
        <authorList>
            <person name="Fradin H."/>
            <person name="Zegar C."/>
            <person name="Gutwein M."/>
            <person name="Lucas J."/>
            <person name="Kovtun M."/>
            <person name="Corcoran D."/>
            <person name="Baugh L.R."/>
            <person name="Kiontke K."/>
            <person name="Gunsalus K."/>
            <person name="Fitch D.H."/>
            <person name="Piano F."/>
        </authorList>
    </citation>
    <scope>NUCLEOTIDE SEQUENCE [LARGE SCALE GENOMIC DNA]</scope>
    <source>
        <strain evidence="1">PF1309</strain>
    </source>
</reference>
<protein>
    <submittedName>
        <fullName evidence="1">Uncharacterized protein</fullName>
    </submittedName>
</protein>
<comment type="caution">
    <text evidence="1">The sequence shown here is derived from an EMBL/GenBank/DDBJ whole genome shotgun (WGS) entry which is preliminary data.</text>
</comment>
<evidence type="ECO:0000313" key="1">
    <source>
        <dbReference type="EMBL" id="PAV84019.1"/>
    </source>
</evidence>